<evidence type="ECO:0000313" key="2">
    <source>
        <dbReference type="EMBL" id="MCA9758322.1"/>
    </source>
</evidence>
<feature type="signal peptide" evidence="1">
    <location>
        <begin position="1"/>
        <end position="37"/>
    </location>
</feature>
<feature type="non-terminal residue" evidence="2">
    <location>
        <position position="148"/>
    </location>
</feature>
<dbReference type="AlphaFoldDB" id="A0A956NGE2"/>
<sequence length="148" mass="15949">MKCFRSRSSASISSLVPLSALLSIVLIGLMLPLVAFAQDAAVEEDDTEGFGVEWTPGPFRAALGKDLAEIDVPEGYLFCGAEDTQRLMEYMGNPISGSELGTLVPVSEDADWLIVFEFADAGYVRDTDKDDIDAGKLLKQIRKGNEGA</sequence>
<dbReference type="Proteomes" id="UP000739538">
    <property type="component" value="Unassembled WGS sequence"/>
</dbReference>
<organism evidence="2 3">
    <name type="scientific">Eiseniibacteriota bacterium</name>
    <dbReference type="NCBI Taxonomy" id="2212470"/>
    <lineage>
        <taxon>Bacteria</taxon>
        <taxon>Candidatus Eiseniibacteriota</taxon>
    </lineage>
</organism>
<dbReference type="EMBL" id="JAGQHS010000160">
    <property type="protein sequence ID" value="MCA9758322.1"/>
    <property type="molecule type" value="Genomic_DNA"/>
</dbReference>
<evidence type="ECO:0000313" key="3">
    <source>
        <dbReference type="Proteomes" id="UP000739538"/>
    </source>
</evidence>
<dbReference type="Pfam" id="PF09935">
    <property type="entry name" value="DUF2167"/>
    <property type="match status" value="1"/>
</dbReference>
<accession>A0A956NGE2</accession>
<evidence type="ECO:0000256" key="1">
    <source>
        <dbReference type="SAM" id="SignalP"/>
    </source>
</evidence>
<protein>
    <submittedName>
        <fullName evidence="2">DUF2167 domain-containing protein</fullName>
    </submittedName>
</protein>
<reference evidence="2" key="1">
    <citation type="submission" date="2020-04" db="EMBL/GenBank/DDBJ databases">
        <authorList>
            <person name="Zhang T."/>
        </authorList>
    </citation>
    <scope>NUCLEOTIDE SEQUENCE</scope>
    <source>
        <strain evidence="2">HKST-UBA02</strain>
    </source>
</reference>
<keyword evidence="1" id="KW-0732">Signal</keyword>
<dbReference type="InterPro" id="IPR018682">
    <property type="entry name" value="DUF2167_membr"/>
</dbReference>
<proteinExistence type="predicted"/>
<name>A0A956NGE2_UNCEI</name>
<gene>
    <name evidence="2" type="ORF">KDA27_21180</name>
</gene>
<comment type="caution">
    <text evidence="2">The sequence shown here is derived from an EMBL/GenBank/DDBJ whole genome shotgun (WGS) entry which is preliminary data.</text>
</comment>
<feature type="chain" id="PRO_5037108138" evidence="1">
    <location>
        <begin position="38"/>
        <end position="148"/>
    </location>
</feature>
<reference evidence="2" key="2">
    <citation type="journal article" date="2021" name="Microbiome">
        <title>Successional dynamics and alternative stable states in a saline activated sludge microbial community over 9 years.</title>
        <authorList>
            <person name="Wang Y."/>
            <person name="Ye J."/>
            <person name="Ju F."/>
            <person name="Liu L."/>
            <person name="Boyd J.A."/>
            <person name="Deng Y."/>
            <person name="Parks D.H."/>
            <person name="Jiang X."/>
            <person name="Yin X."/>
            <person name="Woodcroft B.J."/>
            <person name="Tyson G.W."/>
            <person name="Hugenholtz P."/>
            <person name="Polz M.F."/>
            <person name="Zhang T."/>
        </authorList>
    </citation>
    <scope>NUCLEOTIDE SEQUENCE</scope>
    <source>
        <strain evidence="2">HKST-UBA02</strain>
    </source>
</reference>